<evidence type="ECO:0000313" key="1">
    <source>
        <dbReference type="EMBL" id="HAE1795871.1"/>
    </source>
</evidence>
<protein>
    <submittedName>
        <fullName evidence="1">Uncharacterized protein</fullName>
    </submittedName>
</protein>
<reference evidence="1" key="2">
    <citation type="submission" date="2018-07" db="EMBL/GenBank/DDBJ databases">
        <authorList>
            <consortium name="NCBI Pathogen Detection Project"/>
        </authorList>
    </citation>
    <scope>NUCLEOTIDE SEQUENCE</scope>
    <source>
        <strain evidence="1">BCW_2640</strain>
    </source>
</reference>
<accession>A0A726Z185</accession>
<comment type="caution">
    <text evidence="1">The sequence shown here is derived from an EMBL/GenBank/DDBJ whole genome shotgun (WGS) entry which is preliminary data.</text>
</comment>
<name>A0A726Z185_SALET</name>
<reference evidence="1" key="1">
    <citation type="journal article" date="2018" name="Genome Biol.">
        <title>SKESA: strategic k-mer extension for scrupulous assemblies.</title>
        <authorList>
            <person name="Souvorov A."/>
            <person name="Agarwala R."/>
            <person name="Lipman D.J."/>
        </authorList>
    </citation>
    <scope>NUCLEOTIDE SEQUENCE</scope>
    <source>
        <strain evidence="1">BCW_2640</strain>
    </source>
</reference>
<gene>
    <name evidence="1" type="ORF">G3V02_004681</name>
</gene>
<dbReference type="AlphaFoldDB" id="A0A726Z185"/>
<dbReference type="EMBL" id="DAARBX010000033">
    <property type="protein sequence ID" value="HAE1795871.1"/>
    <property type="molecule type" value="Genomic_DNA"/>
</dbReference>
<proteinExistence type="predicted"/>
<organism evidence="1">
    <name type="scientific">Salmonella enterica subsp. enterica serovar Ank</name>
    <dbReference type="NCBI Taxonomy" id="1173578"/>
    <lineage>
        <taxon>Bacteria</taxon>
        <taxon>Pseudomonadati</taxon>
        <taxon>Pseudomonadota</taxon>
        <taxon>Gammaproteobacteria</taxon>
        <taxon>Enterobacterales</taxon>
        <taxon>Enterobacteriaceae</taxon>
        <taxon>Salmonella</taxon>
    </lineage>
</organism>
<sequence>MTDKISVVYIGTKKQKRDTVTGSRIIFPRLEPVSVSSSVAYQLLNFPSVFVRESDLQATLDRAQEAERIRQEEEEQQKLELVRQQEASSFVVTVNGEKTDISKFTSVQLITLCEAEELLLKKEQGEKVENFRLRVRDALKSREADTDGGTE</sequence>